<sequence>MFPVHPTSPPITVSVVSHGHDAWLPPLLQDLASVSSGLLCRVVVTHNLPASPLAAGGLPFEVIEIHNPRPLGFGANHNQAFAHVASPFFCVLNPDMRLTDPALWPQLLAAASLPGAGAVTATLLNADGTVQDNQRALVTPWALFRRRVLRRPERGTDWYSAALLLMPSSAYRAVGGFDERFHMYCEDVDLCLRLQLAGLRLTRVPGTAQHHAQRDSLRRWHALGWHVHSLLRLWCSVAFWRYRLQQRVLRGQR</sequence>
<comment type="caution">
    <text evidence="4">The sequence shown here is derived from an EMBL/GenBank/DDBJ whole genome shotgun (WGS) entry which is preliminary data.</text>
</comment>
<dbReference type="EMBL" id="JBHTCA010000019">
    <property type="protein sequence ID" value="MFC7410768.1"/>
    <property type="molecule type" value="Genomic_DNA"/>
</dbReference>
<name>A0ABW2QTR5_9BURK</name>
<protein>
    <submittedName>
        <fullName evidence="4">Galactosyltransferase-related protein</fullName>
    </submittedName>
</protein>
<dbReference type="Pfam" id="PF13641">
    <property type="entry name" value="Glyco_tranf_2_3"/>
    <property type="match status" value="1"/>
</dbReference>
<evidence type="ECO:0000256" key="1">
    <source>
        <dbReference type="ARBA" id="ARBA00006739"/>
    </source>
</evidence>
<keyword evidence="2 4" id="KW-0328">Glycosyltransferase</keyword>
<keyword evidence="5" id="KW-1185">Reference proteome</keyword>
<accession>A0ABW2QTR5</accession>
<comment type="similarity">
    <text evidence="1">Belongs to the glycosyltransferase 2 family.</text>
</comment>
<dbReference type="PANTHER" id="PTHR43179:SF12">
    <property type="entry name" value="GALACTOFURANOSYLTRANSFERASE GLFT2"/>
    <property type="match status" value="1"/>
</dbReference>
<organism evidence="4 5">
    <name type="scientific">Hydrogenophaga atypica</name>
    <dbReference type="NCBI Taxonomy" id="249409"/>
    <lineage>
        <taxon>Bacteria</taxon>
        <taxon>Pseudomonadati</taxon>
        <taxon>Pseudomonadota</taxon>
        <taxon>Betaproteobacteria</taxon>
        <taxon>Burkholderiales</taxon>
        <taxon>Comamonadaceae</taxon>
        <taxon>Hydrogenophaga</taxon>
    </lineage>
</organism>
<evidence type="ECO:0000313" key="5">
    <source>
        <dbReference type="Proteomes" id="UP001596501"/>
    </source>
</evidence>
<evidence type="ECO:0000313" key="4">
    <source>
        <dbReference type="EMBL" id="MFC7410768.1"/>
    </source>
</evidence>
<evidence type="ECO:0000256" key="2">
    <source>
        <dbReference type="ARBA" id="ARBA00022676"/>
    </source>
</evidence>
<dbReference type="RefSeq" id="WP_382226283.1">
    <property type="nucleotide sequence ID" value="NZ_JBHTCA010000019.1"/>
</dbReference>
<reference evidence="5" key="1">
    <citation type="journal article" date="2019" name="Int. J. Syst. Evol. Microbiol.">
        <title>The Global Catalogue of Microorganisms (GCM) 10K type strain sequencing project: providing services to taxonomists for standard genome sequencing and annotation.</title>
        <authorList>
            <consortium name="The Broad Institute Genomics Platform"/>
            <consortium name="The Broad Institute Genome Sequencing Center for Infectious Disease"/>
            <person name="Wu L."/>
            <person name="Ma J."/>
        </authorList>
    </citation>
    <scope>NUCLEOTIDE SEQUENCE [LARGE SCALE GENOMIC DNA]</scope>
    <source>
        <strain evidence="5">CGMCC 1.12371</strain>
    </source>
</reference>
<dbReference type="InterPro" id="IPR029044">
    <property type="entry name" value="Nucleotide-diphossugar_trans"/>
</dbReference>
<proteinExistence type="inferred from homology"/>
<gene>
    <name evidence="4" type="ORF">ACFQPB_18070</name>
</gene>
<keyword evidence="3" id="KW-0808">Transferase</keyword>
<dbReference type="Gene3D" id="3.90.550.10">
    <property type="entry name" value="Spore Coat Polysaccharide Biosynthesis Protein SpsA, Chain A"/>
    <property type="match status" value="1"/>
</dbReference>
<dbReference type="SUPFAM" id="SSF53448">
    <property type="entry name" value="Nucleotide-diphospho-sugar transferases"/>
    <property type="match status" value="1"/>
</dbReference>
<dbReference type="PANTHER" id="PTHR43179">
    <property type="entry name" value="RHAMNOSYLTRANSFERASE WBBL"/>
    <property type="match status" value="1"/>
</dbReference>
<dbReference type="GO" id="GO:0016757">
    <property type="term" value="F:glycosyltransferase activity"/>
    <property type="evidence" value="ECO:0007669"/>
    <property type="project" value="UniProtKB-KW"/>
</dbReference>
<dbReference type="Proteomes" id="UP001596501">
    <property type="component" value="Unassembled WGS sequence"/>
</dbReference>
<evidence type="ECO:0000256" key="3">
    <source>
        <dbReference type="ARBA" id="ARBA00022679"/>
    </source>
</evidence>